<feature type="domain" description="KANL3/Tex30 alpha/beta hydrolase-like" evidence="1">
    <location>
        <begin position="17"/>
        <end position="229"/>
    </location>
</feature>
<reference evidence="2 3" key="1">
    <citation type="submission" date="2015-05" db="EMBL/GenBank/DDBJ databases">
        <title>Complete genome of Marinobacter psychrophilus strain 20041T isolated from sea-ice of the Canadian Basin.</title>
        <authorList>
            <person name="Song L."/>
            <person name="Ren L."/>
            <person name="Yu Y."/>
            <person name="Wang X."/>
        </authorList>
    </citation>
    <scope>NUCLEOTIDE SEQUENCE [LARGE SCALE GENOMIC DNA]</scope>
    <source>
        <strain evidence="2 3">20041</strain>
    </source>
</reference>
<sequence>MNKNTWLPSVGFYGGPKIAMVIAHGAGAPADSDYMEQLVMALNDVGISSVRFEFPYMQQRRFDGRKRLPDRQPGLLDSFALALERAKEELPPDCFVMAGGKSMGGRMASLLAQPANIRKGSAPSFNSNLLKNSPIDAVVCYGYPFHPPGKLDRWRTEHLAHISCPLLIIQGTRDPFGKPAELEAQSAALANGELRWLEGGNHDFQPLARQPEIQNDLIRQAAQLTRQFVDRIIADR</sequence>
<name>A0A0H4I560_9GAMM</name>
<dbReference type="InterPro" id="IPR046879">
    <property type="entry name" value="KANL3/Tex30_Abhydrolase"/>
</dbReference>
<dbReference type="PATRIC" id="fig|330734.3.peg.2360"/>
<dbReference type="EMBL" id="CP011494">
    <property type="protein sequence ID" value="AKO52908.1"/>
    <property type="molecule type" value="Genomic_DNA"/>
</dbReference>
<dbReference type="AlphaFoldDB" id="A0A0H4I560"/>
<dbReference type="Gene3D" id="3.40.50.1820">
    <property type="entry name" value="alpha/beta hydrolase"/>
    <property type="match status" value="1"/>
</dbReference>
<gene>
    <name evidence="2" type="ORF">ABA45_11255</name>
</gene>
<dbReference type="KEGG" id="mpq:ABA45_11255"/>
<protein>
    <submittedName>
        <fullName evidence="2">Alpha/beta hydrolase</fullName>
    </submittedName>
</protein>
<proteinExistence type="predicted"/>
<dbReference type="SUPFAM" id="SSF53474">
    <property type="entry name" value="alpha/beta-Hydrolases"/>
    <property type="match status" value="1"/>
</dbReference>
<dbReference type="RefSeq" id="WP_048386169.1">
    <property type="nucleotide sequence ID" value="NZ_CP011494.1"/>
</dbReference>
<dbReference type="InterPro" id="IPR029058">
    <property type="entry name" value="AB_hydrolase_fold"/>
</dbReference>
<evidence type="ECO:0000313" key="2">
    <source>
        <dbReference type="EMBL" id="AKO52908.1"/>
    </source>
</evidence>
<accession>A0A0H4I560</accession>
<dbReference type="STRING" id="330734.ABA45_11255"/>
<evidence type="ECO:0000259" key="1">
    <source>
        <dbReference type="Pfam" id="PF20408"/>
    </source>
</evidence>
<dbReference type="InterPro" id="IPR026555">
    <property type="entry name" value="NSL3/Tex30"/>
</dbReference>
<dbReference type="PANTHER" id="PTHR13136:SF11">
    <property type="entry name" value="TESTIS-EXPRESSED PROTEIN 30"/>
    <property type="match status" value="1"/>
</dbReference>
<dbReference type="Proteomes" id="UP000036406">
    <property type="component" value="Chromosome"/>
</dbReference>
<dbReference type="PANTHER" id="PTHR13136">
    <property type="entry name" value="TESTIS DEVELOPMENT PROTEIN PRTD"/>
    <property type="match status" value="1"/>
</dbReference>
<keyword evidence="3" id="KW-1185">Reference proteome</keyword>
<keyword evidence="2" id="KW-0378">Hydrolase</keyword>
<dbReference type="GO" id="GO:0016787">
    <property type="term" value="F:hydrolase activity"/>
    <property type="evidence" value="ECO:0007669"/>
    <property type="project" value="UniProtKB-KW"/>
</dbReference>
<evidence type="ECO:0000313" key="3">
    <source>
        <dbReference type="Proteomes" id="UP000036406"/>
    </source>
</evidence>
<dbReference type="Pfam" id="PF20408">
    <property type="entry name" value="Abhydrolase_11"/>
    <property type="match status" value="1"/>
</dbReference>
<organism evidence="2 3">
    <name type="scientific">Marinobacter psychrophilus</name>
    <dbReference type="NCBI Taxonomy" id="330734"/>
    <lineage>
        <taxon>Bacteria</taxon>
        <taxon>Pseudomonadati</taxon>
        <taxon>Pseudomonadota</taxon>
        <taxon>Gammaproteobacteria</taxon>
        <taxon>Pseudomonadales</taxon>
        <taxon>Marinobacteraceae</taxon>
        <taxon>Marinobacter</taxon>
    </lineage>
</organism>